<dbReference type="Pfam" id="PF09992">
    <property type="entry name" value="NAGPA"/>
    <property type="match status" value="1"/>
</dbReference>
<dbReference type="EMBL" id="WKRA01000033">
    <property type="protein sequence ID" value="MSD17208.1"/>
    <property type="molecule type" value="Genomic_DNA"/>
</dbReference>
<proteinExistence type="predicted"/>
<evidence type="ECO:0000259" key="2">
    <source>
        <dbReference type="Pfam" id="PF09992"/>
    </source>
</evidence>
<feature type="domain" description="Phosphodiester glycosidase" evidence="2">
    <location>
        <begin position="178"/>
        <end position="351"/>
    </location>
</feature>
<feature type="transmembrane region" description="Helical" evidence="1">
    <location>
        <begin position="5"/>
        <end position="25"/>
    </location>
</feature>
<dbReference type="RefSeq" id="WP_021739277.1">
    <property type="nucleotide sequence ID" value="NZ_CABKSU010000060.1"/>
</dbReference>
<keyword evidence="1" id="KW-0472">Membrane</keyword>
<dbReference type="Proteomes" id="UP000431304">
    <property type="component" value="Unassembled WGS sequence"/>
</dbReference>
<organism evidence="3 4">
    <name type="scientific">Eubacterium ramulus</name>
    <dbReference type="NCBI Taxonomy" id="39490"/>
    <lineage>
        <taxon>Bacteria</taxon>
        <taxon>Bacillati</taxon>
        <taxon>Bacillota</taxon>
        <taxon>Clostridia</taxon>
        <taxon>Eubacteriales</taxon>
        <taxon>Eubacteriaceae</taxon>
        <taxon>Eubacterium</taxon>
    </lineage>
</organism>
<reference evidence="3 4" key="1">
    <citation type="journal article" date="2019" name="Nat. Med.">
        <title>A library of human gut bacterial isolates paired with longitudinal multiomics data enables mechanistic microbiome research.</title>
        <authorList>
            <person name="Poyet M."/>
            <person name="Groussin M."/>
            <person name="Gibbons S.M."/>
            <person name="Avila-Pacheco J."/>
            <person name="Jiang X."/>
            <person name="Kearney S.M."/>
            <person name="Perrotta A.R."/>
            <person name="Berdy B."/>
            <person name="Zhao S."/>
            <person name="Lieberman T.D."/>
            <person name="Swanson P.K."/>
            <person name="Smith M."/>
            <person name="Roesemann S."/>
            <person name="Alexander J.E."/>
            <person name="Rich S.A."/>
            <person name="Livny J."/>
            <person name="Vlamakis H."/>
            <person name="Clish C."/>
            <person name="Bullock K."/>
            <person name="Deik A."/>
            <person name="Scott J."/>
            <person name="Pierce K.A."/>
            <person name="Xavier R.J."/>
            <person name="Alm E.J."/>
        </authorList>
    </citation>
    <scope>NUCLEOTIDE SEQUENCE [LARGE SCALE GENOMIC DNA]</scope>
    <source>
        <strain evidence="3 4">BIOML-A3</strain>
    </source>
</reference>
<comment type="caution">
    <text evidence="3">The sequence shown here is derived from an EMBL/GenBank/DDBJ whole genome shotgun (WGS) entry which is preliminary data.</text>
</comment>
<dbReference type="AlphaFoldDB" id="A0A844E6J6"/>
<accession>A0A844E6J6</accession>
<sequence length="355" mass="39968">MKKRILWLTVDIMAAAFVLVIVWVADYKIPQKGVKAVSIENAVSEAEKSQNEMPDFNQKIQMGDTKEGTASLQKTCIVRDSQDWHKKYVDKFSDTVVATDTSYTSPNVSIQLSYHQYDTGKLDKSNAGKHEKYGTKTSYVLADIYVGDITCLQTAFAQDTYGVGYTEKLSDMSSRMKSVLAVNGDSYSNNRNQNNGTIIRNGVIYRNEQTDAETCVLNWDGTMDIYQPGQVELQQLIEKGAYQSWVFGPSLLDEKGKAKDKFLTWDYIRESHPRTAIGYYEPGHYCLLLVDGRQDSSRGMFPDEMAKVFEELGCKAAYNLDGGHCSFMTFLDKVANHPYKPEHEVADGIFITEGL</sequence>
<evidence type="ECO:0000256" key="1">
    <source>
        <dbReference type="SAM" id="Phobius"/>
    </source>
</evidence>
<evidence type="ECO:0000313" key="4">
    <source>
        <dbReference type="Proteomes" id="UP000431304"/>
    </source>
</evidence>
<name>A0A844E6J6_EUBRA</name>
<keyword evidence="1" id="KW-0812">Transmembrane</keyword>
<dbReference type="PANTHER" id="PTHR40446:SF2">
    <property type="entry name" value="N-ACETYLGLUCOSAMINE-1-PHOSPHODIESTER ALPHA-N-ACETYLGLUCOSAMINIDASE"/>
    <property type="match status" value="1"/>
</dbReference>
<dbReference type="GeneID" id="42786692"/>
<gene>
    <name evidence="3" type="ORF">GKE72_14310</name>
</gene>
<evidence type="ECO:0000313" key="3">
    <source>
        <dbReference type="EMBL" id="MSD17208.1"/>
    </source>
</evidence>
<dbReference type="PANTHER" id="PTHR40446">
    <property type="entry name" value="N-ACETYLGLUCOSAMINE-1-PHOSPHODIESTER ALPHA-N-ACETYLGLUCOSAMINIDASE"/>
    <property type="match status" value="1"/>
</dbReference>
<dbReference type="InterPro" id="IPR018711">
    <property type="entry name" value="NAGPA"/>
</dbReference>
<protein>
    <recommendedName>
        <fullName evidence="2">Phosphodiester glycosidase domain-containing protein</fullName>
    </recommendedName>
</protein>
<keyword evidence="1" id="KW-1133">Transmembrane helix</keyword>